<keyword evidence="3" id="KW-1185">Reference proteome</keyword>
<reference evidence="2 3" key="1">
    <citation type="journal article" date="2019" name="Int. J. Syst. Evol. Microbiol.">
        <title>The Global Catalogue of Microorganisms (GCM) 10K type strain sequencing project: providing services to taxonomists for standard genome sequencing and annotation.</title>
        <authorList>
            <consortium name="The Broad Institute Genomics Platform"/>
            <consortium name="The Broad Institute Genome Sequencing Center for Infectious Disease"/>
            <person name="Wu L."/>
            <person name="Ma J."/>
        </authorList>
    </citation>
    <scope>NUCLEOTIDE SEQUENCE [LARGE SCALE GENOMIC DNA]</scope>
    <source>
        <strain evidence="2 3">JCM 11269</strain>
    </source>
</reference>
<feature type="region of interest" description="Disordered" evidence="1">
    <location>
        <begin position="1"/>
        <end position="31"/>
    </location>
</feature>
<feature type="compositionally biased region" description="Basic residues" evidence="1">
    <location>
        <begin position="66"/>
        <end position="76"/>
    </location>
</feature>
<feature type="region of interest" description="Disordered" evidence="1">
    <location>
        <begin position="45"/>
        <end position="76"/>
    </location>
</feature>
<dbReference type="Proteomes" id="UP001501072">
    <property type="component" value="Unassembled WGS sequence"/>
</dbReference>
<name>A0ABN1T0P3_9ACTN</name>
<sequence length="76" mass="7908">MVTGTPAGNPSNVATSAGPWDSPAVNQRNLLNGSPSFSLRLFAESGNGRCGPSRRPGTEKGGVARWSRRQAARAGR</sequence>
<accession>A0ABN1T0P3</accession>
<gene>
    <name evidence="2" type="ORF">GCM10009564_32500</name>
</gene>
<evidence type="ECO:0000313" key="3">
    <source>
        <dbReference type="Proteomes" id="UP001501072"/>
    </source>
</evidence>
<evidence type="ECO:0000313" key="2">
    <source>
        <dbReference type="EMBL" id="GAA1011472.1"/>
    </source>
</evidence>
<feature type="compositionally biased region" description="Polar residues" evidence="1">
    <location>
        <begin position="1"/>
        <end position="15"/>
    </location>
</feature>
<proteinExistence type="predicted"/>
<evidence type="ECO:0000256" key="1">
    <source>
        <dbReference type="SAM" id="MobiDB-lite"/>
    </source>
</evidence>
<protein>
    <submittedName>
        <fullName evidence="2">Uncharacterized protein</fullName>
    </submittedName>
</protein>
<organism evidence="2 3">
    <name type="scientific">Streptomyces thermogriseus</name>
    <dbReference type="NCBI Taxonomy" id="75292"/>
    <lineage>
        <taxon>Bacteria</taxon>
        <taxon>Bacillati</taxon>
        <taxon>Actinomycetota</taxon>
        <taxon>Actinomycetes</taxon>
        <taxon>Kitasatosporales</taxon>
        <taxon>Streptomycetaceae</taxon>
        <taxon>Streptomyces</taxon>
    </lineage>
</organism>
<dbReference type="EMBL" id="BAAAHU010000031">
    <property type="protein sequence ID" value="GAA1011472.1"/>
    <property type="molecule type" value="Genomic_DNA"/>
</dbReference>
<comment type="caution">
    <text evidence="2">The sequence shown here is derived from an EMBL/GenBank/DDBJ whole genome shotgun (WGS) entry which is preliminary data.</text>
</comment>